<sequence length="184" mass="20225">MIIEHPAAGACRSSKRSHLAVNRTHIRVAEDDELPLNLSTKNRRIWSPGSACEKKHTAGAESPETRDASPEPLELVKRCRSSPQACERAPSEPRRCPSAPAPHPPPVLIPTAVAELNRFSLVLKNENKIEKIEKTFQCLRLHNISSTQADVAYERVGAASVCSFWRGVGVVVKIAIGFNQNSNF</sequence>
<gene>
    <name evidence="2" type="ORF">EVAR_55812_1</name>
</gene>
<protein>
    <submittedName>
        <fullName evidence="2">Uncharacterized protein</fullName>
    </submittedName>
</protein>
<evidence type="ECO:0000313" key="3">
    <source>
        <dbReference type="Proteomes" id="UP000299102"/>
    </source>
</evidence>
<keyword evidence="3" id="KW-1185">Reference proteome</keyword>
<organism evidence="2 3">
    <name type="scientific">Eumeta variegata</name>
    <name type="common">Bagworm moth</name>
    <name type="synonym">Eumeta japonica</name>
    <dbReference type="NCBI Taxonomy" id="151549"/>
    <lineage>
        <taxon>Eukaryota</taxon>
        <taxon>Metazoa</taxon>
        <taxon>Ecdysozoa</taxon>
        <taxon>Arthropoda</taxon>
        <taxon>Hexapoda</taxon>
        <taxon>Insecta</taxon>
        <taxon>Pterygota</taxon>
        <taxon>Neoptera</taxon>
        <taxon>Endopterygota</taxon>
        <taxon>Lepidoptera</taxon>
        <taxon>Glossata</taxon>
        <taxon>Ditrysia</taxon>
        <taxon>Tineoidea</taxon>
        <taxon>Psychidae</taxon>
        <taxon>Oiketicinae</taxon>
        <taxon>Eumeta</taxon>
    </lineage>
</organism>
<dbReference type="EMBL" id="BGZK01001724">
    <property type="protein sequence ID" value="GBP85233.1"/>
    <property type="molecule type" value="Genomic_DNA"/>
</dbReference>
<dbReference type="OrthoDB" id="6155966at2759"/>
<feature type="compositionally biased region" description="Basic and acidic residues" evidence="1">
    <location>
        <begin position="52"/>
        <end position="77"/>
    </location>
</feature>
<dbReference type="Proteomes" id="UP000299102">
    <property type="component" value="Unassembled WGS sequence"/>
</dbReference>
<proteinExistence type="predicted"/>
<name>A0A4C1ZDJ5_EUMVA</name>
<evidence type="ECO:0000313" key="2">
    <source>
        <dbReference type="EMBL" id="GBP85233.1"/>
    </source>
</evidence>
<dbReference type="AlphaFoldDB" id="A0A4C1ZDJ5"/>
<accession>A0A4C1ZDJ5</accession>
<feature type="region of interest" description="Disordered" evidence="1">
    <location>
        <begin position="47"/>
        <end position="103"/>
    </location>
</feature>
<reference evidence="2 3" key="1">
    <citation type="journal article" date="2019" name="Commun. Biol.">
        <title>The bagworm genome reveals a unique fibroin gene that provides high tensile strength.</title>
        <authorList>
            <person name="Kono N."/>
            <person name="Nakamura H."/>
            <person name="Ohtoshi R."/>
            <person name="Tomita M."/>
            <person name="Numata K."/>
            <person name="Arakawa K."/>
        </authorList>
    </citation>
    <scope>NUCLEOTIDE SEQUENCE [LARGE SCALE GENOMIC DNA]</scope>
</reference>
<evidence type="ECO:0000256" key="1">
    <source>
        <dbReference type="SAM" id="MobiDB-lite"/>
    </source>
</evidence>
<comment type="caution">
    <text evidence="2">The sequence shown here is derived from an EMBL/GenBank/DDBJ whole genome shotgun (WGS) entry which is preliminary data.</text>
</comment>